<evidence type="ECO:0000256" key="1">
    <source>
        <dbReference type="ARBA" id="ARBA00004571"/>
    </source>
</evidence>
<feature type="domain" description="TonB-dependent receptor plug" evidence="8">
    <location>
        <begin position="133"/>
        <end position="240"/>
    </location>
</feature>
<keyword evidence="10" id="KW-1185">Reference proteome</keyword>
<dbReference type="InterPro" id="IPR037066">
    <property type="entry name" value="Plug_dom_sf"/>
</dbReference>
<dbReference type="NCBIfam" id="TIGR04057">
    <property type="entry name" value="SusC_RagA_signa"/>
    <property type="match status" value="1"/>
</dbReference>
<dbReference type="Gene3D" id="2.40.170.20">
    <property type="entry name" value="TonB-dependent receptor, beta-barrel domain"/>
    <property type="match status" value="1"/>
</dbReference>
<dbReference type="AlphaFoldDB" id="A0A9X3B702"/>
<comment type="subcellular location">
    <subcellularLocation>
        <location evidence="1 7">Cell outer membrane</location>
        <topology evidence="1 7">Multi-pass membrane protein</topology>
    </subcellularLocation>
</comment>
<dbReference type="PROSITE" id="PS52016">
    <property type="entry name" value="TONB_DEPENDENT_REC_3"/>
    <property type="match status" value="1"/>
</dbReference>
<reference evidence="9" key="2">
    <citation type="submission" date="2023-04" db="EMBL/GenBank/DDBJ databases">
        <title>Paracnuella aquatica gen. nov., sp. nov., a member of the family Chitinophagaceae isolated from a hot spring.</title>
        <authorList>
            <person name="Wang C."/>
        </authorList>
    </citation>
    <scope>NUCLEOTIDE SEQUENCE</scope>
    <source>
        <strain evidence="9">LB-8</strain>
    </source>
</reference>
<proteinExistence type="inferred from homology"/>
<evidence type="ECO:0000313" key="9">
    <source>
        <dbReference type="EMBL" id="MCU7547971.1"/>
    </source>
</evidence>
<evidence type="ECO:0000259" key="8">
    <source>
        <dbReference type="Pfam" id="PF07715"/>
    </source>
</evidence>
<dbReference type="RefSeq" id="WP_279295415.1">
    <property type="nucleotide sequence ID" value="NZ_JAOTIF010000001.1"/>
</dbReference>
<name>A0A9X3B702_9BACT</name>
<comment type="caution">
    <text evidence="9">The sequence shown here is derived from an EMBL/GenBank/DDBJ whole genome shotgun (WGS) entry which is preliminary data.</text>
</comment>
<organism evidence="9 10">
    <name type="scientific">Paraflavisolibacter caeni</name>
    <dbReference type="NCBI Taxonomy" id="2982496"/>
    <lineage>
        <taxon>Bacteria</taxon>
        <taxon>Pseudomonadati</taxon>
        <taxon>Bacteroidota</taxon>
        <taxon>Chitinophagia</taxon>
        <taxon>Chitinophagales</taxon>
        <taxon>Chitinophagaceae</taxon>
        <taxon>Paraflavisolibacter</taxon>
    </lineage>
</organism>
<gene>
    <name evidence="9" type="ORF">OCK74_02545</name>
</gene>
<evidence type="ECO:0000256" key="2">
    <source>
        <dbReference type="ARBA" id="ARBA00022448"/>
    </source>
</evidence>
<dbReference type="InterPro" id="IPR023997">
    <property type="entry name" value="TonB-dep_OMP_SusC/RagA_CS"/>
</dbReference>
<keyword evidence="5 7" id="KW-0472">Membrane</keyword>
<dbReference type="Gene3D" id="2.170.130.10">
    <property type="entry name" value="TonB-dependent receptor, plug domain"/>
    <property type="match status" value="1"/>
</dbReference>
<reference evidence="9" key="1">
    <citation type="submission" date="2022-09" db="EMBL/GenBank/DDBJ databases">
        <authorList>
            <person name="Yuan C."/>
            <person name="Ke Z."/>
        </authorList>
    </citation>
    <scope>NUCLEOTIDE SEQUENCE</scope>
    <source>
        <strain evidence="9">LB-8</strain>
    </source>
</reference>
<dbReference type="NCBIfam" id="TIGR04056">
    <property type="entry name" value="OMP_RagA_SusC"/>
    <property type="match status" value="1"/>
</dbReference>
<keyword evidence="3 7" id="KW-1134">Transmembrane beta strand</keyword>
<accession>A0A9X3B702</accession>
<dbReference type="Gene3D" id="2.60.40.1120">
    <property type="entry name" value="Carboxypeptidase-like, regulatory domain"/>
    <property type="match status" value="1"/>
</dbReference>
<sequence length="1022" mass="113719">MKNCLQTWRKPFFYKKGIIRSRKSLRPYLLIAFSFLSSILYAQHIIKGRVTAGDSILTGATIQVKGTQTATQTDANGNFTISAPPNATLLISSVGYGNEEVAIGNRTALNIQLQSTTQKLSEVVVVGYGTQVKRKLTSAAVSISGEELNKRVATNPVTLLQGQLPGLQVIQGSGEPGNEGVSLRIRGVSTFSGAGNDPLVIIDGLPGNLTVLNPNDIESVTVLKDAASAAIYGSRGANGVIVVKTKKGKGAFSLQYNYNLGISNPTSLPDVISNSAEYMELSNEAYRNSGRQPLYTQAQIDLYRNATDRVKYPNHKWLDDLFQTAYTHNHYLNLSGGKENTSYSLGLGYTDQPGTMIGFEYKKYTMDLGLSSKVNKRITIGTNLQARYGDRKYPPQGSGDMFLSTLAQSPLYPPKSPDGKWIKRAYPNEQGNKNTVALVGEDVRVRSDDYYLQGNLSMDIEILKGLTWENRAGLNYNSFKSNDFRPVVQTYFYNDMSSAGLLDVGTPGLNVGRGDNIYTVYYSQLSYKKMLGDHNVSAFGGFQQEHNQASNLNAGRTQFTTNLLRELNAGPTNGMTNNGTSSEWAIRSLYGNVNYDFQDKYLLGSSIRYDGTSRLPEDTRWGLFYSFSGGWRISKESFLQDVRWLNDLKIRGSWGQLGNQNIGTYPYQPTLSNRDYVFGGTISPGYSASTLVDPGLTWETTRVIDIGMDLTAFNNKFSLTADWFNKYTFDILRTSQVPLWLGLNAPTINDGAVRNKGLEFSAQFRDRIINDFSYNVGVNFQTYKNTLEEYGKTEIGNTTIREEGHPLDEYYLYVWDGIFQSQEEIDKSPKQPVTPTPGDLKIKDISGDGIIDDKDRTYISGKYPSYQYAVNLGANWRNVDFSAQLYGSEGQKTYVTGWGIEPFRQGSVPTTDWRNRWTPTNPTNSMPKIYVADSYAPVQNYRSTYFLKDASFLRLKNIQVGYTLPTGLVAKAGMKSARIYFSADNVKTFSKYPGLDPERGGDGNYVTYPQIRTFIFGANVQF</sequence>
<dbReference type="InterPro" id="IPR012910">
    <property type="entry name" value="Plug_dom"/>
</dbReference>
<keyword evidence="2 7" id="KW-0813">Transport</keyword>
<evidence type="ECO:0000256" key="5">
    <source>
        <dbReference type="ARBA" id="ARBA00023136"/>
    </source>
</evidence>
<dbReference type="Pfam" id="PF07715">
    <property type="entry name" value="Plug"/>
    <property type="match status" value="1"/>
</dbReference>
<evidence type="ECO:0000256" key="6">
    <source>
        <dbReference type="ARBA" id="ARBA00023237"/>
    </source>
</evidence>
<dbReference type="InterPro" id="IPR008969">
    <property type="entry name" value="CarboxyPept-like_regulatory"/>
</dbReference>
<dbReference type="FunFam" id="2.170.130.10:FF:000003">
    <property type="entry name" value="SusC/RagA family TonB-linked outer membrane protein"/>
    <property type="match status" value="1"/>
</dbReference>
<dbReference type="Pfam" id="PF13715">
    <property type="entry name" value="CarbopepD_reg_2"/>
    <property type="match status" value="1"/>
</dbReference>
<evidence type="ECO:0000256" key="3">
    <source>
        <dbReference type="ARBA" id="ARBA00022452"/>
    </source>
</evidence>
<dbReference type="SUPFAM" id="SSF49464">
    <property type="entry name" value="Carboxypeptidase regulatory domain-like"/>
    <property type="match status" value="1"/>
</dbReference>
<dbReference type="InterPro" id="IPR023996">
    <property type="entry name" value="TonB-dep_OMP_SusC/RagA"/>
</dbReference>
<evidence type="ECO:0000256" key="4">
    <source>
        <dbReference type="ARBA" id="ARBA00022692"/>
    </source>
</evidence>
<protein>
    <submittedName>
        <fullName evidence="9">TonB-dependent receptor</fullName>
    </submittedName>
</protein>
<comment type="similarity">
    <text evidence="7">Belongs to the TonB-dependent receptor family.</text>
</comment>
<dbReference type="InterPro" id="IPR036942">
    <property type="entry name" value="Beta-barrel_TonB_sf"/>
</dbReference>
<evidence type="ECO:0000256" key="7">
    <source>
        <dbReference type="PROSITE-ProRule" id="PRU01360"/>
    </source>
</evidence>
<keyword evidence="4 7" id="KW-0812">Transmembrane</keyword>
<keyword evidence="9" id="KW-0675">Receptor</keyword>
<dbReference type="EMBL" id="JAOTIF010000001">
    <property type="protein sequence ID" value="MCU7547971.1"/>
    <property type="molecule type" value="Genomic_DNA"/>
</dbReference>
<evidence type="ECO:0000313" key="10">
    <source>
        <dbReference type="Proteomes" id="UP001155483"/>
    </source>
</evidence>
<keyword evidence="6 7" id="KW-0998">Cell outer membrane</keyword>
<dbReference type="GO" id="GO:0009279">
    <property type="term" value="C:cell outer membrane"/>
    <property type="evidence" value="ECO:0007669"/>
    <property type="project" value="UniProtKB-SubCell"/>
</dbReference>
<dbReference type="InterPro" id="IPR039426">
    <property type="entry name" value="TonB-dep_rcpt-like"/>
</dbReference>
<dbReference type="SUPFAM" id="SSF56935">
    <property type="entry name" value="Porins"/>
    <property type="match status" value="1"/>
</dbReference>
<dbReference type="Proteomes" id="UP001155483">
    <property type="component" value="Unassembled WGS sequence"/>
</dbReference>